<dbReference type="CDD" id="cd14498">
    <property type="entry name" value="DSP"/>
    <property type="match status" value="1"/>
</dbReference>
<evidence type="ECO:0000256" key="6">
    <source>
        <dbReference type="ARBA" id="ARBA00022912"/>
    </source>
</evidence>
<dbReference type="AlphaFoldDB" id="G0UBV5"/>
<evidence type="ECO:0000256" key="2">
    <source>
        <dbReference type="ARBA" id="ARBA00013064"/>
    </source>
</evidence>
<keyword evidence="4" id="KW-0677">Repeat</keyword>
<evidence type="ECO:0000313" key="9">
    <source>
        <dbReference type="EMBL" id="CCC53303.1"/>
    </source>
</evidence>
<evidence type="ECO:0000256" key="3">
    <source>
        <dbReference type="ARBA" id="ARBA00022614"/>
    </source>
</evidence>
<organism evidence="9">
    <name type="scientific">Trypanosoma vivax (strain Y486)</name>
    <dbReference type="NCBI Taxonomy" id="1055687"/>
    <lineage>
        <taxon>Eukaryota</taxon>
        <taxon>Discoba</taxon>
        <taxon>Euglenozoa</taxon>
        <taxon>Kinetoplastea</taxon>
        <taxon>Metakinetoplastina</taxon>
        <taxon>Trypanosomatida</taxon>
        <taxon>Trypanosomatidae</taxon>
        <taxon>Trypanosoma</taxon>
        <taxon>Duttonella</taxon>
    </lineage>
</organism>
<dbReference type="Gene3D" id="3.90.190.10">
    <property type="entry name" value="Protein tyrosine phosphatase superfamily"/>
    <property type="match status" value="1"/>
</dbReference>
<dbReference type="PANTHER" id="PTHR10159:SF511">
    <property type="entry name" value="DUAL SPECIFICITY PROTEIN PHOSPHATASE 1"/>
    <property type="match status" value="1"/>
</dbReference>
<keyword evidence="5" id="KW-0378">Hydrolase</keyword>
<dbReference type="SMART" id="SM00195">
    <property type="entry name" value="DSPc"/>
    <property type="match status" value="1"/>
</dbReference>
<reference evidence="9" key="1">
    <citation type="journal article" date="2012" name="Proc. Natl. Acad. Sci. U.S.A.">
        <title>Antigenic diversity is generated by distinct evolutionary mechanisms in African trypanosome species.</title>
        <authorList>
            <person name="Jackson A.P."/>
            <person name="Berry A."/>
            <person name="Aslett M."/>
            <person name="Allison H.C."/>
            <person name="Burton P."/>
            <person name="Vavrova-Anderson J."/>
            <person name="Brown R."/>
            <person name="Browne H."/>
            <person name="Corton N."/>
            <person name="Hauser H."/>
            <person name="Gamble J."/>
            <person name="Gilderthorp R."/>
            <person name="Marcello L."/>
            <person name="McQuillan J."/>
            <person name="Otto T.D."/>
            <person name="Quail M.A."/>
            <person name="Sanders M.J."/>
            <person name="van Tonder A."/>
            <person name="Ginger M.L."/>
            <person name="Field M.C."/>
            <person name="Barry J.D."/>
            <person name="Hertz-Fowler C."/>
            <person name="Berriman M."/>
        </authorList>
    </citation>
    <scope>NUCLEOTIDE SEQUENCE</scope>
    <source>
        <strain evidence="9">Y486</strain>
    </source>
</reference>
<dbReference type="InterPro" id="IPR000340">
    <property type="entry name" value="Dual-sp_phosphatase_cat-dom"/>
</dbReference>
<dbReference type="PANTHER" id="PTHR10159">
    <property type="entry name" value="DUAL SPECIFICITY PROTEIN PHOSPHATASE"/>
    <property type="match status" value="1"/>
</dbReference>
<dbReference type="GO" id="GO:0008330">
    <property type="term" value="F:protein tyrosine/threonine phosphatase activity"/>
    <property type="evidence" value="ECO:0007669"/>
    <property type="project" value="TreeGrafter"/>
</dbReference>
<name>G0UBV5_TRYVY</name>
<dbReference type="OMA" id="FRFIDEA"/>
<evidence type="ECO:0000256" key="5">
    <source>
        <dbReference type="ARBA" id="ARBA00022801"/>
    </source>
</evidence>
<dbReference type="SMART" id="SM00369">
    <property type="entry name" value="LRR_TYP"/>
    <property type="match status" value="3"/>
</dbReference>
<dbReference type="GO" id="GO:0033550">
    <property type="term" value="F:MAP kinase tyrosine phosphatase activity"/>
    <property type="evidence" value="ECO:0007669"/>
    <property type="project" value="TreeGrafter"/>
</dbReference>
<dbReference type="InterPro" id="IPR020422">
    <property type="entry name" value="TYR_PHOSPHATASE_DUAL_dom"/>
</dbReference>
<dbReference type="SUPFAM" id="SSF52058">
    <property type="entry name" value="L domain-like"/>
    <property type="match status" value="1"/>
</dbReference>
<dbReference type="GO" id="GO:0005737">
    <property type="term" value="C:cytoplasm"/>
    <property type="evidence" value="ECO:0007669"/>
    <property type="project" value="TreeGrafter"/>
</dbReference>
<evidence type="ECO:0000259" key="8">
    <source>
        <dbReference type="PROSITE" id="PS50056"/>
    </source>
</evidence>
<keyword evidence="6" id="KW-0904">Protein phosphatase</keyword>
<sequence>MSGGSPSTKHLIDTVPVLIVEEGSCSSSDEPVHTSKGTTLRTGTVRKLSAPDVVEDDELLDELAQSLESGQCDLSYMNLAAVPSMVSYGLLVTLILSHNRIRELPECVFTSGNCSLLRTLDASCNELYTVPDALFQLPNLEVLLLDHNRIAELGTVNMGLKEGTFLPSLRRVGLEFNELRTFPMEFFTYCPLLEELYLGQNNNILNTPISTKHLLDAAATRSSRTAVDVLLKVDNRPCFVKQMREEAWDTTMPWLRVELHKIFPDKVLPFLYLGSLRTAQTPSVYRDLNIEYVLTAARDMSVCLQPGMHHLTLQIDDLPGEDLRPVFDEAFEFIDCARDSGKGVLLHCFAGLSRSVTVAAAYLMSRYGKTRDEALLMIREVRPAAQPNSGFMDILMKYEFQLHAFKQPCGSLVHGDST</sequence>
<keyword evidence="3" id="KW-0433">Leucine-rich repeat</keyword>
<evidence type="ECO:0000256" key="1">
    <source>
        <dbReference type="ARBA" id="ARBA00008601"/>
    </source>
</evidence>
<dbReference type="GO" id="GO:0017017">
    <property type="term" value="F:MAP kinase tyrosine/serine/threonine phosphatase activity"/>
    <property type="evidence" value="ECO:0007669"/>
    <property type="project" value="TreeGrafter"/>
</dbReference>
<dbReference type="EMBL" id="HE573027">
    <property type="protein sequence ID" value="CCC53303.1"/>
    <property type="molecule type" value="Genomic_DNA"/>
</dbReference>
<dbReference type="GO" id="GO:0043409">
    <property type="term" value="P:negative regulation of MAPK cascade"/>
    <property type="evidence" value="ECO:0007669"/>
    <property type="project" value="TreeGrafter"/>
</dbReference>
<dbReference type="PROSITE" id="PS51450">
    <property type="entry name" value="LRR"/>
    <property type="match status" value="1"/>
</dbReference>
<dbReference type="EC" id="3.1.3.48" evidence="2"/>
<dbReference type="InterPro" id="IPR000387">
    <property type="entry name" value="Tyr_Pase_dom"/>
</dbReference>
<dbReference type="InterPro" id="IPR029021">
    <property type="entry name" value="Prot-tyrosine_phosphatase-like"/>
</dbReference>
<dbReference type="Pfam" id="PF13855">
    <property type="entry name" value="LRR_8"/>
    <property type="match status" value="1"/>
</dbReference>
<dbReference type="PROSITE" id="PS50054">
    <property type="entry name" value="TYR_PHOSPHATASE_DUAL"/>
    <property type="match status" value="1"/>
</dbReference>
<feature type="domain" description="Tyrosine-protein phosphatase" evidence="7">
    <location>
        <begin position="263"/>
        <end position="404"/>
    </location>
</feature>
<dbReference type="Pfam" id="PF00782">
    <property type="entry name" value="DSPc"/>
    <property type="match status" value="1"/>
</dbReference>
<dbReference type="VEuPathDB" id="TriTrypDB:TvY486_1107870"/>
<evidence type="ECO:0000259" key="7">
    <source>
        <dbReference type="PROSITE" id="PS50054"/>
    </source>
</evidence>
<dbReference type="Gene3D" id="3.80.10.10">
    <property type="entry name" value="Ribonuclease Inhibitor"/>
    <property type="match status" value="1"/>
</dbReference>
<comment type="similarity">
    <text evidence="1">Belongs to the protein-tyrosine phosphatase family. Non-receptor class dual specificity subfamily.</text>
</comment>
<dbReference type="SUPFAM" id="SSF52799">
    <property type="entry name" value="(Phosphotyrosine protein) phosphatases II"/>
    <property type="match status" value="1"/>
</dbReference>
<gene>
    <name evidence="9" type="ORF">TVY486_1107870</name>
</gene>
<dbReference type="InterPro" id="IPR003591">
    <property type="entry name" value="Leu-rich_rpt_typical-subtyp"/>
</dbReference>
<evidence type="ECO:0000256" key="4">
    <source>
        <dbReference type="ARBA" id="ARBA00022737"/>
    </source>
</evidence>
<accession>G0UBV5</accession>
<dbReference type="PROSITE" id="PS50056">
    <property type="entry name" value="TYR_PHOSPHATASE_2"/>
    <property type="match status" value="1"/>
</dbReference>
<feature type="domain" description="Tyrosine specific protein phosphatases" evidence="8">
    <location>
        <begin position="321"/>
        <end position="383"/>
    </location>
</feature>
<proteinExistence type="inferred from homology"/>
<protein>
    <recommendedName>
        <fullName evidence="2">protein-tyrosine-phosphatase</fullName>
        <ecNumber evidence="2">3.1.3.48</ecNumber>
    </recommendedName>
</protein>
<dbReference type="InterPro" id="IPR001611">
    <property type="entry name" value="Leu-rich_rpt"/>
</dbReference>
<dbReference type="InterPro" id="IPR032675">
    <property type="entry name" value="LRR_dom_sf"/>
</dbReference>